<dbReference type="GO" id="GO:0004637">
    <property type="term" value="F:phosphoribosylamine-glycine ligase activity"/>
    <property type="evidence" value="ECO:0007669"/>
    <property type="project" value="TreeGrafter"/>
</dbReference>
<name>A0A1T4PZY8_9BACT</name>
<comment type="subcellular location">
    <subcellularLocation>
        <location evidence="13">Cytoplasm</location>
    </subcellularLocation>
</comment>
<evidence type="ECO:0000259" key="15">
    <source>
        <dbReference type="Pfam" id="PF02769"/>
    </source>
</evidence>
<evidence type="ECO:0000313" key="17">
    <source>
        <dbReference type="Proteomes" id="UP000190102"/>
    </source>
</evidence>
<comment type="similarity">
    <text evidence="2 13">Belongs to the AIR synthase family.</text>
</comment>
<keyword evidence="5 13" id="KW-0963">Cytoplasm</keyword>
<sequence length="349" mass="37234">MSKPRATYKEAGVDIEAGNSFVQKIKPLVKSTFRPEVMTEIGGFGGLFSLNASKYKNPVLVSGTDGVGTKLKLAFLADRHDTVGIDLVAMCVNDIVVQGAEPLFFLDYLATGKLDPDKAAQIVAGIAEGCRQAGCALIGGETAEMPGFYADGEYDIAGFTVGVVEKEQIIDGSSITVGNKLIGIGSSGLHSNGYSLARRIIFDHMGLTINSQLPDSSKTVADELLTPTRIYVRAILNLLKDFRINGIAHITGGGLLENVPRVLPKGCAANVKLGSWTMPSIFTVMQEAGNVEQNEMYRTFNMGIGMVLAVAATDVDDILSRLNGLGEQAWLIGEVKNMTKSQTDQVVLL</sequence>
<evidence type="ECO:0000256" key="5">
    <source>
        <dbReference type="ARBA" id="ARBA00022490"/>
    </source>
</evidence>
<dbReference type="GO" id="GO:0005829">
    <property type="term" value="C:cytosol"/>
    <property type="evidence" value="ECO:0007669"/>
    <property type="project" value="TreeGrafter"/>
</dbReference>
<evidence type="ECO:0000256" key="4">
    <source>
        <dbReference type="ARBA" id="ARBA00020367"/>
    </source>
</evidence>
<dbReference type="NCBIfam" id="TIGR00878">
    <property type="entry name" value="purM"/>
    <property type="match status" value="1"/>
</dbReference>
<evidence type="ECO:0000256" key="1">
    <source>
        <dbReference type="ARBA" id="ARBA00004686"/>
    </source>
</evidence>
<dbReference type="RefSeq" id="WP_078790461.1">
    <property type="nucleotide sequence ID" value="NZ_FUWR01000011.1"/>
</dbReference>
<dbReference type="GO" id="GO:0004641">
    <property type="term" value="F:phosphoribosylformylglycinamidine cyclo-ligase activity"/>
    <property type="evidence" value="ECO:0007669"/>
    <property type="project" value="UniProtKB-UniRule"/>
</dbReference>
<dbReference type="Gene3D" id="3.30.1330.10">
    <property type="entry name" value="PurM-like, N-terminal domain"/>
    <property type="match status" value="1"/>
</dbReference>
<evidence type="ECO:0000256" key="3">
    <source>
        <dbReference type="ARBA" id="ARBA00013047"/>
    </source>
</evidence>
<dbReference type="AlphaFoldDB" id="A0A1T4PZY8"/>
<dbReference type="Proteomes" id="UP000190102">
    <property type="component" value="Unassembled WGS sequence"/>
</dbReference>
<evidence type="ECO:0000256" key="9">
    <source>
        <dbReference type="ARBA" id="ARBA00031908"/>
    </source>
</evidence>
<dbReference type="FunFam" id="3.30.1330.10:FF:000001">
    <property type="entry name" value="Phosphoribosylformylglycinamidine cyclo-ligase"/>
    <property type="match status" value="1"/>
</dbReference>
<dbReference type="InterPro" id="IPR010918">
    <property type="entry name" value="PurM-like_C_dom"/>
</dbReference>
<keyword evidence="6 13" id="KW-0436">Ligase</keyword>
<feature type="domain" description="PurM-like N-terminal" evidence="14">
    <location>
        <begin position="59"/>
        <end position="164"/>
    </location>
</feature>
<comment type="catalytic activity">
    <reaction evidence="12 13">
        <text>2-formamido-N(1)-(5-O-phospho-beta-D-ribosyl)acetamidine + ATP = 5-amino-1-(5-phospho-beta-D-ribosyl)imidazole + ADP + phosphate + H(+)</text>
        <dbReference type="Rhea" id="RHEA:23032"/>
        <dbReference type="ChEBI" id="CHEBI:15378"/>
        <dbReference type="ChEBI" id="CHEBI:30616"/>
        <dbReference type="ChEBI" id="CHEBI:43474"/>
        <dbReference type="ChEBI" id="CHEBI:137981"/>
        <dbReference type="ChEBI" id="CHEBI:147287"/>
        <dbReference type="ChEBI" id="CHEBI:456216"/>
        <dbReference type="EC" id="6.3.3.1"/>
    </reaction>
</comment>
<keyword evidence="7 13" id="KW-0547">Nucleotide-binding</keyword>
<gene>
    <name evidence="13" type="primary">purM</name>
    <name evidence="16" type="ORF">SAMN02745119_02184</name>
</gene>
<organism evidence="16 17">
    <name type="scientific">Trichlorobacter thiogenes</name>
    <dbReference type="NCBI Taxonomy" id="115783"/>
    <lineage>
        <taxon>Bacteria</taxon>
        <taxon>Pseudomonadati</taxon>
        <taxon>Thermodesulfobacteriota</taxon>
        <taxon>Desulfuromonadia</taxon>
        <taxon>Geobacterales</taxon>
        <taxon>Geobacteraceae</taxon>
        <taxon>Trichlorobacter</taxon>
    </lineage>
</organism>
<dbReference type="SUPFAM" id="SSF56042">
    <property type="entry name" value="PurM C-terminal domain-like"/>
    <property type="match status" value="1"/>
</dbReference>
<keyword evidence="17" id="KW-1185">Reference proteome</keyword>
<evidence type="ECO:0000256" key="10">
    <source>
        <dbReference type="ARBA" id="ARBA00032931"/>
    </source>
</evidence>
<dbReference type="Pfam" id="PF00586">
    <property type="entry name" value="AIRS"/>
    <property type="match status" value="1"/>
</dbReference>
<evidence type="ECO:0000256" key="13">
    <source>
        <dbReference type="HAMAP-Rule" id="MF_00741"/>
    </source>
</evidence>
<dbReference type="OrthoDB" id="9777881at2"/>
<keyword evidence="8 13" id="KW-0067">ATP-binding</keyword>
<dbReference type="SUPFAM" id="SSF55326">
    <property type="entry name" value="PurM N-terminal domain-like"/>
    <property type="match status" value="1"/>
</dbReference>
<evidence type="ECO:0000256" key="7">
    <source>
        <dbReference type="ARBA" id="ARBA00022741"/>
    </source>
</evidence>
<feature type="domain" description="PurM-like C-terminal" evidence="15">
    <location>
        <begin position="177"/>
        <end position="337"/>
    </location>
</feature>
<dbReference type="UniPathway" id="UPA00074">
    <property type="reaction ID" value="UER00129"/>
</dbReference>
<dbReference type="Gene3D" id="3.90.650.10">
    <property type="entry name" value="PurM-like C-terminal domain"/>
    <property type="match status" value="1"/>
</dbReference>
<dbReference type="CDD" id="cd02196">
    <property type="entry name" value="PurM"/>
    <property type="match status" value="1"/>
</dbReference>
<evidence type="ECO:0000256" key="2">
    <source>
        <dbReference type="ARBA" id="ARBA00010280"/>
    </source>
</evidence>
<dbReference type="HAMAP" id="MF_00741">
    <property type="entry name" value="AIRS"/>
    <property type="match status" value="1"/>
</dbReference>
<dbReference type="PANTHER" id="PTHR10520">
    <property type="entry name" value="TRIFUNCTIONAL PURINE BIOSYNTHETIC PROTEIN ADENOSINE-3-RELATED"/>
    <property type="match status" value="1"/>
</dbReference>
<dbReference type="STRING" id="115783.SAMN02745119_02184"/>
<dbReference type="InterPro" id="IPR036676">
    <property type="entry name" value="PurM-like_C_sf"/>
</dbReference>
<dbReference type="InterPro" id="IPR016188">
    <property type="entry name" value="PurM-like_N"/>
</dbReference>
<evidence type="ECO:0000256" key="12">
    <source>
        <dbReference type="ARBA" id="ARBA00049057"/>
    </source>
</evidence>
<dbReference type="EMBL" id="FUWR01000011">
    <property type="protein sequence ID" value="SJZ97074.1"/>
    <property type="molecule type" value="Genomic_DNA"/>
</dbReference>
<dbReference type="InterPro" id="IPR036921">
    <property type="entry name" value="PurM-like_N_sf"/>
</dbReference>
<keyword evidence="13" id="KW-0658">Purine biosynthesis</keyword>
<evidence type="ECO:0000256" key="6">
    <source>
        <dbReference type="ARBA" id="ARBA00022598"/>
    </source>
</evidence>
<evidence type="ECO:0000256" key="11">
    <source>
        <dbReference type="ARBA" id="ARBA00033093"/>
    </source>
</evidence>
<evidence type="ECO:0000313" key="16">
    <source>
        <dbReference type="EMBL" id="SJZ97074.1"/>
    </source>
</evidence>
<proteinExistence type="inferred from homology"/>
<dbReference type="GO" id="GO:0046084">
    <property type="term" value="P:adenine biosynthetic process"/>
    <property type="evidence" value="ECO:0007669"/>
    <property type="project" value="TreeGrafter"/>
</dbReference>
<comment type="pathway">
    <text evidence="1 13">Purine metabolism; IMP biosynthesis via de novo pathway; 5-amino-1-(5-phospho-D-ribosyl)imidazole from N(2)-formyl-N(1)-(5-phospho-D-ribosyl)glycinamide: step 2/2.</text>
</comment>
<dbReference type="GO" id="GO:0005524">
    <property type="term" value="F:ATP binding"/>
    <property type="evidence" value="ECO:0007669"/>
    <property type="project" value="UniProtKB-KW"/>
</dbReference>
<dbReference type="FunFam" id="3.90.650.10:FF:000001">
    <property type="entry name" value="Phosphoribosylformylglycinamidine cyclo-ligase"/>
    <property type="match status" value="1"/>
</dbReference>
<dbReference type="Pfam" id="PF02769">
    <property type="entry name" value="AIRS_C"/>
    <property type="match status" value="1"/>
</dbReference>
<evidence type="ECO:0000256" key="8">
    <source>
        <dbReference type="ARBA" id="ARBA00022840"/>
    </source>
</evidence>
<dbReference type="EC" id="6.3.3.1" evidence="3 13"/>
<dbReference type="PANTHER" id="PTHR10520:SF12">
    <property type="entry name" value="TRIFUNCTIONAL PURINE BIOSYNTHETIC PROTEIN ADENOSINE-3"/>
    <property type="match status" value="1"/>
</dbReference>
<dbReference type="GO" id="GO:0006189">
    <property type="term" value="P:'de novo' IMP biosynthetic process"/>
    <property type="evidence" value="ECO:0007669"/>
    <property type="project" value="UniProtKB-UniRule"/>
</dbReference>
<accession>A0A1T4PZY8</accession>
<evidence type="ECO:0000259" key="14">
    <source>
        <dbReference type="Pfam" id="PF00586"/>
    </source>
</evidence>
<reference evidence="17" key="1">
    <citation type="submission" date="2017-02" db="EMBL/GenBank/DDBJ databases">
        <authorList>
            <person name="Varghese N."/>
            <person name="Submissions S."/>
        </authorList>
    </citation>
    <scope>NUCLEOTIDE SEQUENCE [LARGE SCALE GENOMIC DNA]</scope>
    <source>
        <strain evidence="17">ATCC BAA-34</strain>
    </source>
</reference>
<protein>
    <recommendedName>
        <fullName evidence="4 13">Phosphoribosylformylglycinamidine cyclo-ligase</fullName>
        <ecNumber evidence="3 13">6.3.3.1</ecNumber>
    </recommendedName>
    <alternativeName>
        <fullName evidence="10 13">AIR synthase</fullName>
    </alternativeName>
    <alternativeName>
        <fullName evidence="11 13">AIRS</fullName>
    </alternativeName>
    <alternativeName>
        <fullName evidence="9 13">Phosphoribosyl-aminoimidazole synthetase</fullName>
    </alternativeName>
</protein>
<dbReference type="InterPro" id="IPR004733">
    <property type="entry name" value="PurM_cligase"/>
</dbReference>